<dbReference type="InterPro" id="IPR000834">
    <property type="entry name" value="Peptidase_M14"/>
</dbReference>
<dbReference type="PROSITE" id="PS52035">
    <property type="entry name" value="PEPTIDASE_M14"/>
    <property type="match status" value="1"/>
</dbReference>
<dbReference type="GO" id="GO:0008270">
    <property type="term" value="F:zinc ion binding"/>
    <property type="evidence" value="ECO:0007669"/>
    <property type="project" value="InterPro"/>
</dbReference>
<dbReference type="Gene3D" id="3.40.630.10">
    <property type="entry name" value="Zn peptidases"/>
    <property type="match status" value="1"/>
</dbReference>
<keyword evidence="6" id="KW-0645">Protease</keyword>
<feature type="active site" description="Proton donor/acceptor" evidence="3">
    <location>
        <position position="441"/>
    </location>
</feature>
<dbReference type="AlphaFoldDB" id="A0A6P4ERM5"/>
<feature type="region of interest" description="Disordered" evidence="4">
    <location>
        <begin position="494"/>
        <end position="522"/>
    </location>
</feature>
<protein>
    <submittedName>
        <fullName evidence="6">Cytosolic carboxypeptidase 6 isoform X3</fullName>
    </submittedName>
</protein>
<evidence type="ECO:0000256" key="2">
    <source>
        <dbReference type="ARBA" id="ARBA00005988"/>
    </source>
</evidence>
<feature type="region of interest" description="Disordered" evidence="4">
    <location>
        <begin position="591"/>
        <end position="614"/>
    </location>
</feature>
<comment type="cofactor">
    <cofactor evidence="1">
        <name>Zn(2+)</name>
        <dbReference type="ChEBI" id="CHEBI:29105"/>
    </cofactor>
</comment>
<evidence type="ECO:0000259" key="5">
    <source>
        <dbReference type="PROSITE" id="PS52035"/>
    </source>
</evidence>
<gene>
    <name evidence="6" type="primary">LOC108043489</name>
</gene>
<dbReference type="OrthoDB" id="10253041at2759"/>
<reference evidence="6" key="1">
    <citation type="submission" date="2025-08" db="UniProtKB">
        <authorList>
            <consortium name="RefSeq"/>
        </authorList>
    </citation>
    <scope>IDENTIFICATION</scope>
</reference>
<feature type="compositionally biased region" description="Gly residues" evidence="4">
    <location>
        <begin position="602"/>
        <end position="613"/>
    </location>
</feature>
<comment type="similarity">
    <text evidence="2 3">Belongs to the peptidase M14 family.</text>
</comment>
<dbReference type="InterPro" id="IPR040626">
    <property type="entry name" value="Pepdidase_M14_N"/>
</dbReference>
<dbReference type="PANTHER" id="PTHR12756:SF9">
    <property type="entry name" value="CYTOSOLIC CARBOXYPEPTIDASE 6"/>
    <property type="match status" value="1"/>
</dbReference>
<feature type="region of interest" description="Disordered" evidence="4">
    <location>
        <begin position="15"/>
        <end position="46"/>
    </location>
</feature>
<proteinExistence type="inferred from homology"/>
<accession>A0A6P4ERM5</accession>
<dbReference type="Gene3D" id="2.60.40.3120">
    <property type="match status" value="1"/>
</dbReference>
<organism evidence="6">
    <name type="scientific">Drosophila rhopaloa</name>
    <name type="common">Fruit fly</name>
    <dbReference type="NCBI Taxonomy" id="1041015"/>
    <lineage>
        <taxon>Eukaryota</taxon>
        <taxon>Metazoa</taxon>
        <taxon>Ecdysozoa</taxon>
        <taxon>Arthropoda</taxon>
        <taxon>Hexapoda</taxon>
        <taxon>Insecta</taxon>
        <taxon>Pterygota</taxon>
        <taxon>Neoptera</taxon>
        <taxon>Endopterygota</taxon>
        <taxon>Diptera</taxon>
        <taxon>Brachycera</taxon>
        <taxon>Muscomorpha</taxon>
        <taxon>Ephydroidea</taxon>
        <taxon>Drosophilidae</taxon>
        <taxon>Drosophila</taxon>
        <taxon>Sophophora</taxon>
    </lineage>
</organism>
<evidence type="ECO:0000256" key="1">
    <source>
        <dbReference type="ARBA" id="ARBA00001947"/>
    </source>
</evidence>
<dbReference type="GO" id="GO:0006508">
    <property type="term" value="P:proteolysis"/>
    <property type="evidence" value="ECO:0007669"/>
    <property type="project" value="InterPro"/>
</dbReference>
<sequence length="663" mass="74505">MLGIACDPLQHTSMYERGSDDSEDSDGEGGLGNVSRVIIRPPGQSGKAKRGHLCFDAAFETGNLGKAELVGEFEYDLFLRPDTCNPRFRFWFNFTVDNVKQDQRVLFHIVNISKSRNLFSSGLTPLVKSSSRPKWQRLSKRQVFFYRSAMHQGHYVLSFAFIFDKEEDVYQFALAWPYSYSRLQSYLNVIDARQGADKRFTRCVLIKSLQNRNVDLLTIDHVTCKQRSTNRLDRSFIRVIVILCRTHSSEAPASHVCQGLIEFLVGNHPIAGVLRDNFVFKIVPMVNPDGVFLGNNRCNLMGQDMNRNWHIGSEFTQPELHAVKGMLKELDNSDVSTNIKGIISNNLVILAFIVFFQTYQIDFVIDLHANSSMHGCFIYGNTYEDVYRYERHLVFPRLFASNAPDYVADHTMFNADERKAGSMRRFSCERLSDTVNAYTLEVSMAGHYLKDGKTISLYNEDGYYRVGRNLARTLLQYYRFINILPMPIVTEVRGKRRGRNRHAHHSRSRSKTRYEVKPRPKTPRCHAPIAYTNLSICYDSGGGGGGSSDEGGFSPARPLAPGSSSFSGYRNYRRAATASCSQHPGHDQYSPFALGALKTGSDHGGGGGAGGGVKSKRSAAVTIEVPLPVNVPPKPYLSIIDLNQLTRGSLKLKSNSFDAADRR</sequence>
<name>A0A6P4ERM5_DRORH</name>
<dbReference type="GO" id="GO:0004181">
    <property type="term" value="F:metallocarboxypeptidase activity"/>
    <property type="evidence" value="ECO:0007669"/>
    <property type="project" value="InterPro"/>
</dbReference>
<keyword evidence="6" id="KW-0378">Hydrolase</keyword>
<keyword evidence="6" id="KW-0121">Carboxypeptidase</keyword>
<evidence type="ECO:0000256" key="3">
    <source>
        <dbReference type="PROSITE-ProRule" id="PRU01379"/>
    </source>
</evidence>
<dbReference type="Pfam" id="PF00246">
    <property type="entry name" value="Peptidase_M14"/>
    <property type="match status" value="1"/>
</dbReference>
<feature type="domain" description="Peptidase M14" evidence="5">
    <location>
        <begin position="176"/>
        <end position="478"/>
    </location>
</feature>
<evidence type="ECO:0000256" key="4">
    <source>
        <dbReference type="SAM" id="MobiDB-lite"/>
    </source>
</evidence>
<dbReference type="Pfam" id="PF18027">
    <property type="entry name" value="Pepdidase_M14_N"/>
    <property type="match status" value="1"/>
</dbReference>
<dbReference type="CDD" id="cd06908">
    <property type="entry name" value="M14_AGBL4_like"/>
    <property type="match status" value="1"/>
</dbReference>
<evidence type="ECO:0000313" key="6">
    <source>
        <dbReference type="RefSeq" id="XP_016977708.1"/>
    </source>
</evidence>
<feature type="compositionally biased region" description="Basic residues" evidence="4">
    <location>
        <begin position="494"/>
        <end position="511"/>
    </location>
</feature>
<dbReference type="RefSeq" id="XP_016977708.1">
    <property type="nucleotide sequence ID" value="XM_017122219.1"/>
</dbReference>
<dbReference type="SUPFAM" id="SSF53187">
    <property type="entry name" value="Zn-dependent exopeptidases"/>
    <property type="match status" value="1"/>
</dbReference>
<dbReference type="PANTHER" id="PTHR12756">
    <property type="entry name" value="CYTOSOLIC CARBOXYPEPTIDASE"/>
    <property type="match status" value="1"/>
</dbReference>
<dbReference type="InterPro" id="IPR050821">
    <property type="entry name" value="Cytosolic_carboxypeptidase"/>
</dbReference>